<evidence type="ECO:0000256" key="1">
    <source>
        <dbReference type="ARBA" id="ARBA00023121"/>
    </source>
</evidence>
<dbReference type="Gene3D" id="3.30.1180.10">
    <property type="match status" value="1"/>
</dbReference>
<dbReference type="PANTHER" id="PTHR33434:SF2">
    <property type="entry name" value="FATTY ACID-BINDING PROTEIN TM_1468"/>
    <property type="match status" value="1"/>
</dbReference>
<proteinExistence type="predicted"/>
<dbReference type="Gene3D" id="3.40.50.10170">
    <property type="match status" value="1"/>
</dbReference>
<dbReference type="InterPro" id="IPR050270">
    <property type="entry name" value="DegV_domain_contain"/>
</dbReference>
<evidence type="ECO:0000313" key="4">
    <source>
        <dbReference type="Proteomes" id="UP000612899"/>
    </source>
</evidence>
<dbReference type="Pfam" id="PF02645">
    <property type="entry name" value="DegV"/>
    <property type="match status" value="1"/>
</dbReference>
<dbReference type="EMBL" id="BONY01000006">
    <property type="protein sequence ID" value="GIH03119.1"/>
    <property type="molecule type" value="Genomic_DNA"/>
</dbReference>
<dbReference type="RefSeq" id="WP_203907048.1">
    <property type="nucleotide sequence ID" value="NZ_BONY01000006.1"/>
</dbReference>
<dbReference type="AlphaFoldDB" id="A0A8J3Q3L3"/>
<keyword evidence="1" id="KW-0446">Lipid-binding</keyword>
<dbReference type="InterPro" id="IPR043168">
    <property type="entry name" value="DegV_C"/>
</dbReference>
<name>A0A8J3Q3L3_9ACTN</name>
<reference evidence="3" key="1">
    <citation type="submission" date="2021-01" db="EMBL/GenBank/DDBJ databases">
        <title>Whole genome shotgun sequence of Rhizocola hellebori NBRC 109834.</title>
        <authorList>
            <person name="Komaki H."/>
            <person name="Tamura T."/>
        </authorList>
    </citation>
    <scope>NUCLEOTIDE SEQUENCE</scope>
    <source>
        <strain evidence="3">NBRC 109834</strain>
    </source>
</reference>
<protein>
    <recommendedName>
        <fullName evidence="5">DegV family protein</fullName>
    </recommendedName>
</protein>
<dbReference type="NCBIfam" id="TIGR00762">
    <property type="entry name" value="DegV"/>
    <property type="match status" value="1"/>
</dbReference>
<feature type="region of interest" description="Disordered" evidence="2">
    <location>
        <begin position="45"/>
        <end position="67"/>
    </location>
</feature>
<dbReference type="Proteomes" id="UP000612899">
    <property type="component" value="Unassembled WGS sequence"/>
</dbReference>
<gene>
    <name evidence="3" type="ORF">Rhe02_11860</name>
</gene>
<organism evidence="3 4">
    <name type="scientific">Rhizocola hellebori</name>
    <dbReference type="NCBI Taxonomy" id="1392758"/>
    <lineage>
        <taxon>Bacteria</taxon>
        <taxon>Bacillati</taxon>
        <taxon>Actinomycetota</taxon>
        <taxon>Actinomycetes</taxon>
        <taxon>Micromonosporales</taxon>
        <taxon>Micromonosporaceae</taxon>
        <taxon>Rhizocola</taxon>
    </lineage>
</organism>
<accession>A0A8J3Q3L3</accession>
<dbReference type="SUPFAM" id="SSF82549">
    <property type="entry name" value="DAK1/DegV-like"/>
    <property type="match status" value="1"/>
</dbReference>
<keyword evidence="4" id="KW-1185">Reference proteome</keyword>
<evidence type="ECO:0000313" key="3">
    <source>
        <dbReference type="EMBL" id="GIH03119.1"/>
    </source>
</evidence>
<dbReference type="GO" id="GO:0008289">
    <property type="term" value="F:lipid binding"/>
    <property type="evidence" value="ECO:0007669"/>
    <property type="project" value="UniProtKB-KW"/>
</dbReference>
<dbReference type="PANTHER" id="PTHR33434">
    <property type="entry name" value="DEGV DOMAIN-CONTAINING PROTEIN DR_1986-RELATED"/>
    <property type="match status" value="1"/>
</dbReference>
<comment type="caution">
    <text evidence="3">The sequence shown here is derived from an EMBL/GenBank/DDBJ whole genome shotgun (WGS) entry which is preliminary data.</text>
</comment>
<sequence>MPIVVVTDSTAYLPASAESAGVTVVPLHVVMGGVSGREGIEIDPASVAKALSPPPDKGKRVTVSTSQPTPGEFAAVYRKLFAAGAEGIVSVHLSAALSGTLTGAEAAAEAADGPVAVVDSRSAGMGLGFVALAAAAAAKKGKDLDGVRDAALEAVANTSTFFYVDTLEHLRRGGRITAVSALLGTALAVKPLLEVVEGKITLRDKVRTAGRALERLVALAEEAAGQGEVDVAVHHLAAPERAAQLTQALEGRLSGRIRAFYTSEVGAVVAAHVGPGLAGVVVHRHPSQPAAAQ</sequence>
<evidence type="ECO:0000256" key="2">
    <source>
        <dbReference type="SAM" id="MobiDB-lite"/>
    </source>
</evidence>
<dbReference type="PROSITE" id="PS51482">
    <property type="entry name" value="DEGV"/>
    <property type="match status" value="1"/>
</dbReference>
<evidence type="ECO:0008006" key="5">
    <source>
        <dbReference type="Google" id="ProtNLM"/>
    </source>
</evidence>
<dbReference type="InterPro" id="IPR003797">
    <property type="entry name" value="DegV"/>
</dbReference>